<comment type="caution">
    <text evidence="1">The sequence shown here is derived from an EMBL/GenBank/DDBJ whole genome shotgun (WGS) entry which is preliminary data.</text>
</comment>
<reference evidence="1" key="1">
    <citation type="submission" date="2021-02" db="EMBL/GenBank/DDBJ databases">
        <authorList>
            <consortium name="DOE Joint Genome Institute"/>
            <person name="Ahrendt S."/>
            <person name="Looney B.P."/>
            <person name="Miyauchi S."/>
            <person name="Morin E."/>
            <person name="Drula E."/>
            <person name="Courty P.E."/>
            <person name="Chicoki N."/>
            <person name="Fauchery L."/>
            <person name="Kohler A."/>
            <person name="Kuo A."/>
            <person name="Labutti K."/>
            <person name="Pangilinan J."/>
            <person name="Lipzen A."/>
            <person name="Riley R."/>
            <person name="Andreopoulos W."/>
            <person name="He G."/>
            <person name="Johnson J."/>
            <person name="Barry K.W."/>
            <person name="Grigoriev I.V."/>
            <person name="Nagy L."/>
            <person name="Hibbett D."/>
            <person name="Henrissat B."/>
            <person name="Matheny P.B."/>
            <person name="Labbe J."/>
            <person name="Martin F."/>
        </authorList>
    </citation>
    <scope>NUCLEOTIDE SEQUENCE</scope>
    <source>
        <strain evidence="1">FP105234-sp</strain>
    </source>
</reference>
<gene>
    <name evidence="1" type="ORF">FA95DRAFT_1614389</name>
</gene>
<evidence type="ECO:0000313" key="2">
    <source>
        <dbReference type="Proteomes" id="UP000814033"/>
    </source>
</evidence>
<dbReference type="Proteomes" id="UP000814033">
    <property type="component" value="Unassembled WGS sequence"/>
</dbReference>
<dbReference type="EMBL" id="MU277129">
    <property type="protein sequence ID" value="KAI0037293.1"/>
    <property type="molecule type" value="Genomic_DNA"/>
</dbReference>
<protein>
    <submittedName>
        <fullName evidence="1">Uncharacterized protein</fullName>
    </submittedName>
</protein>
<keyword evidence="2" id="KW-1185">Reference proteome</keyword>
<name>A0ACB8QZZ4_9AGAM</name>
<evidence type="ECO:0000313" key="1">
    <source>
        <dbReference type="EMBL" id="KAI0037293.1"/>
    </source>
</evidence>
<organism evidence="1 2">
    <name type="scientific">Auriscalpium vulgare</name>
    <dbReference type="NCBI Taxonomy" id="40419"/>
    <lineage>
        <taxon>Eukaryota</taxon>
        <taxon>Fungi</taxon>
        <taxon>Dikarya</taxon>
        <taxon>Basidiomycota</taxon>
        <taxon>Agaricomycotina</taxon>
        <taxon>Agaricomycetes</taxon>
        <taxon>Russulales</taxon>
        <taxon>Auriscalpiaceae</taxon>
        <taxon>Auriscalpium</taxon>
    </lineage>
</organism>
<proteinExistence type="predicted"/>
<reference evidence="1" key="2">
    <citation type="journal article" date="2022" name="New Phytol.">
        <title>Evolutionary transition to the ectomycorrhizal habit in the genomes of a hyperdiverse lineage of mushroom-forming fungi.</title>
        <authorList>
            <person name="Looney B."/>
            <person name="Miyauchi S."/>
            <person name="Morin E."/>
            <person name="Drula E."/>
            <person name="Courty P.E."/>
            <person name="Kohler A."/>
            <person name="Kuo A."/>
            <person name="LaButti K."/>
            <person name="Pangilinan J."/>
            <person name="Lipzen A."/>
            <person name="Riley R."/>
            <person name="Andreopoulos W."/>
            <person name="He G."/>
            <person name="Johnson J."/>
            <person name="Nolan M."/>
            <person name="Tritt A."/>
            <person name="Barry K.W."/>
            <person name="Grigoriev I.V."/>
            <person name="Nagy L.G."/>
            <person name="Hibbett D."/>
            <person name="Henrissat B."/>
            <person name="Matheny P.B."/>
            <person name="Labbe J."/>
            <person name="Martin F.M."/>
        </authorList>
    </citation>
    <scope>NUCLEOTIDE SEQUENCE</scope>
    <source>
        <strain evidence="1">FP105234-sp</strain>
    </source>
</reference>
<accession>A0ACB8QZZ4</accession>
<sequence length="307" mass="33536">MAPSRTKEPKEPKEPRVSPRIGGKQVSMPNNPAPTERNDTPTDDSRPLDPNPVVVEHNRPDATPGPSGSTLPNPDTSVGGSARTSLTEIEDALAESDDDAQDTSRRDKGKGRALSDGTGPMSTQLMDPRLITMLDDLQLNVAAHASQLETASVVAEEARLSVQAATVARAQIDHIIRAIMQQYGPPREYEPRVIKREEEDIDLSQIPLATAPVSIVVTPPSVSDGVAPGTPPGLGDRTPEEGRRNLEKHRARMADMIQKTTHVGKTAHSAVDDKANTTERDRVRLQTKQFERELDKSNDRRILRRLC</sequence>